<evidence type="ECO:0000313" key="5">
    <source>
        <dbReference type="Proteomes" id="UP000034539"/>
    </source>
</evidence>
<reference evidence="4 5" key="1">
    <citation type="journal article" date="2015" name="Nature">
        <title>rRNA introns, odd ribosomes, and small enigmatic genomes across a large radiation of phyla.</title>
        <authorList>
            <person name="Brown C.T."/>
            <person name="Hug L.A."/>
            <person name="Thomas B.C."/>
            <person name="Sharon I."/>
            <person name="Castelle C.J."/>
            <person name="Singh A."/>
            <person name="Wilkins M.J."/>
            <person name="Williams K.H."/>
            <person name="Banfield J.F."/>
        </authorList>
    </citation>
    <scope>NUCLEOTIDE SEQUENCE [LARGE SCALE GENOMIC DNA]</scope>
</reference>
<dbReference type="EMBL" id="LBXN01000108">
    <property type="protein sequence ID" value="KKR30036.1"/>
    <property type="molecule type" value="Genomic_DNA"/>
</dbReference>
<gene>
    <name evidence="4" type="ORF">UT63_C0108G0001</name>
</gene>
<dbReference type="PANTHER" id="PTHR43284">
    <property type="entry name" value="ASPARAGINE SYNTHETASE (GLUTAMINE-HYDROLYZING)"/>
    <property type="match status" value="1"/>
</dbReference>
<comment type="caution">
    <text evidence="4">The sequence shown here is derived from an EMBL/GenBank/DDBJ whole genome shotgun (WGS) entry which is preliminary data.</text>
</comment>
<accession>A0A0G0PY45</accession>
<name>A0A0G0PY45_9BACT</name>
<dbReference type="SUPFAM" id="SSF52402">
    <property type="entry name" value="Adenine nucleotide alpha hydrolases-like"/>
    <property type="match status" value="1"/>
</dbReference>
<sequence>MKVIKKQIVEKSEHVASTKSWDVVFDENSLVIGLDSARTLIIEGEMYYCRFPDGKTRLMKNLKSKIGLIKKLCSENCSNISGSIEGTYVAAVLDKKKDSVVVTGDAFARVNMFYHEDNDNCIASTNIADILSQIKDVRYQQEALYCILILGYPPAKHTPYEKIRRLAHSEQLLFKDGNKTIIHPKINEIKTRPMAEKDHKTYAKIFENAVLSRTSDIENWVLFSGGWDSTIMLATIYKHLDKSKIKPIVTRVLLPNGKCYNPYEVSKSQKISSRYGLKCEVADVWLGSENIYDHISGISSNLRSNILFDWMPSFYAMAEIIKKKGKKGAAIFYGGFSDALHNFGFSQYSSLPYISYDFREYS</sequence>
<dbReference type="InterPro" id="IPR029055">
    <property type="entry name" value="Ntn_hydrolases_N"/>
</dbReference>
<comment type="pathway">
    <text evidence="1">Amino-acid biosynthesis; L-asparagine biosynthesis; L-asparagine from L-aspartate (L-Gln route): step 1/1.</text>
</comment>
<evidence type="ECO:0000256" key="1">
    <source>
        <dbReference type="ARBA" id="ARBA00005187"/>
    </source>
</evidence>
<evidence type="ECO:0000256" key="3">
    <source>
        <dbReference type="ARBA" id="ARBA00048741"/>
    </source>
</evidence>
<feature type="non-terminal residue" evidence="4">
    <location>
        <position position="362"/>
    </location>
</feature>
<comment type="catalytic activity">
    <reaction evidence="3">
        <text>L-aspartate + L-glutamine + ATP + H2O = L-asparagine + L-glutamate + AMP + diphosphate + H(+)</text>
        <dbReference type="Rhea" id="RHEA:12228"/>
        <dbReference type="ChEBI" id="CHEBI:15377"/>
        <dbReference type="ChEBI" id="CHEBI:15378"/>
        <dbReference type="ChEBI" id="CHEBI:29985"/>
        <dbReference type="ChEBI" id="CHEBI:29991"/>
        <dbReference type="ChEBI" id="CHEBI:30616"/>
        <dbReference type="ChEBI" id="CHEBI:33019"/>
        <dbReference type="ChEBI" id="CHEBI:58048"/>
        <dbReference type="ChEBI" id="CHEBI:58359"/>
        <dbReference type="ChEBI" id="CHEBI:456215"/>
        <dbReference type="EC" id="6.3.5.4"/>
    </reaction>
</comment>
<evidence type="ECO:0000313" key="4">
    <source>
        <dbReference type="EMBL" id="KKR30036.1"/>
    </source>
</evidence>
<dbReference type="InterPro" id="IPR014729">
    <property type="entry name" value="Rossmann-like_a/b/a_fold"/>
</dbReference>
<protein>
    <recommendedName>
        <fullName evidence="2">asparagine synthase (glutamine-hydrolyzing)</fullName>
        <ecNumber evidence="2">6.3.5.4</ecNumber>
    </recommendedName>
</protein>
<dbReference type="Gene3D" id="3.40.50.620">
    <property type="entry name" value="HUPs"/>
    <property type="match status" value="1"/>
</dbReference>
<dbReference type="Proteomes" id="UP000034539">
    <property type="component" value="Unassembled WGS sequence"/>
</dbReference>
<organism evidence="4 5">
    <name type="scientific">Candidatus Gottesmanbacteria bacterium GW2011_GWC2_39_8</name>
    <dbReference type="NCBI Taxonomy" id="1618450"/>
    <lineage>
        <taxon>Bacteria</taxon>
        <taxon>Candidatus Gottesmaniibacteriota</taxon>
    </lineage>
</organism>
<dbReference type="SUPFAM" id="SSF56235">
    <property type="entry name" value="N-terminal nucleophile aminohydrolases (Ntn hydrolases)"/>
    <property type="match status" value="1"/>
</dbReference>
<evidence type="ECO:0000256" key="2">
    <source>
        <dbReference type="ARBA" id="ARBA00012737"/>
    </source>
</evidence>
<dbReference type="PANTHER" id="PTHR43284:SF1">
    <property type="entry name" value="ASPARAGINE SYNTHETASE"/>
    <property type="match status" value="1"/>
</dbReference>
<dbReference type="EC" id="6.3.5.4" evidence="2"/>
<dbReference type="GO" id="GO:0004066">
    <property type="term" value="F:asparagine synthase (glutamine-hydrolyzing) activity"/>
    <property type="evidence" value="ECO:0007669"/>
    <property type="project" value="UniProtKB-EC"/>
</dbReference>
<dbReference type="AlphaFoldDB" id="A0A0G0PY45"/>
<proteinExistence type="predicted"/>
<dbReference type="InterPro" id="IPR051786">
    <property type="entry name" value="ASN_synthetase/amidase"/>
</dbReference>